<dbReference type="OrthoDB" id="1912966at2759"/>
<sequence length="325" mass="37343">MFSSSSFSSSGREIDPLLKDLSERKQSFRKNVVSLAAELNEVRTRLALQEQSYAKETQTRQACCSDSDIICSTLTANFDIMQYLGELDDLRTELTVTKVTADASAASAQLAQMECLALVKDLDEKNNSIKQLENRVKSLAEQLDRLQEDLQVRESSQRQLKDEVQRVQRDIMESVVKAGVSKDLELRKALNEVSPKNFEETNRLLSQKDQEIAKLRDEIKVLSTHWKLKTQELETQLEKHRTADQELKKRVLKLEFCLQESRSQARKLQRMGERRDKAIKELKDQLATKRQSATETPGKRNFWDSSSFKILVSMSIVVLVVFARR</sequence>
<dbReference type="Proteomes" id="UP001153076">
    <property type="component" value="Unassembled WGS sequence"/>
</dbReference>
<dbReference type="PANTHER" id="PTHR48145">
    <property type="entry name" value="NUCLEAR ENVELOPE-ASSOCIATED PROTEIN 1"/>
    <property type="match status" value="1"/>
</dbReference>
<dbReference type="PANTHER" id="PTHR48145:SF5">
    <property type="entry name" value="NUCLEAR ENVELOPE-ASSOCIATED PROTEIN 2"/>
    <property type="match status" value="1"/>
</dbReference>
<protein>
    <submittedName>
        <fullName evidence="2">Uncharacterized protein</fullName>
    </submittedName>
</protein>
<organism evidence="2 3">
    <name type="scientific">Carnegiea gigantea</name>
    <dbReference type="NCBI Taxonomy" id="171969"/>
    <lineage>
        <taxon>Eukaryota</taxon>
        <taxon>Viridiplantae</taxon>
        <taxon>Streptophyta</taxon>
        <taxon>Embryophyta</taxon>
        <taxon>Tracheophyta</taxon>
        <taxon>Spermatophyta</taxon>
        <taxon>Magnoliopsida</taxon>
        <taxon>eudicotyledons</taxon>
        <taxon>Gunneridae</taxon>
        <taxon>Pentapetalae</taxon>
        <taxon>Caryophyllales</taxon>
        <taxon>Cactineae</taxon>
        <taxon>Cactaceae</taxon>
        <taxon>Cactoideae</taxon>
        <taxon>Echinocereeae</taxon>
        <taxon>Carnegiea</taxon>
    </lineage>
</organism>
<proteinExistence type="predicted"/>
<name>A0A9Q1KA90_9CARY</name>
<evidence type="ECO:0000256" key="1">
    <source>
        <dbReference type="SAM" id="Coils"/>
    </source>
</evidence>
<feature type="coiled-coil region" evidence="1">
    <location>
        <begin position="198"/>
        <end position="250"/>
    </location>
</feature>
<comment type="caution">
    <text evidence="2">The sequence shown here is derived from an EMBL/GenBank/DDBJ whole genome shotgun (WGS) entry which is preliminary data.</text>
</comment>
<dbReference type="AlphaFoldDB" id="A0A9Q1KA90"/>
<feature type="coiled-coil region" evidence="1">
    <location>
        <begin position="115"/>
        <end position="163"/>
    </location>
</feature>
<keyword evidence="1" id="KW-0175">Coiled coil</keyword>
<gene>
    <name evidence="2" type="ORF">Cgig2_030189</name>
</gene>
<reference evidence="2" key="1">
    <citation type="submission" date="2022-04" db="EMBL/GenBank/DDBJ databases">
        <title>Carnegiea gigantea Genome sequencing and assembly v2.</title>
        <authorList>
            <person name="Copetti D."/>
            <person name="Sanderson M.J."/>
            <person name="Burquez A."/>
            <person name="Wojciechowski M.F."/>
        </authorList>
    </citation>
    <scope>NUCLEOTIDE SEQUENCE</scope>
    <source>
        <strain evidence="2">SGP5-SGP5p</strain>
        <tissue evidence="2">Aerial part</tissue>
    </source>
</reference>
<accession>A0A9Q1KA90</accession>
<dbReference type="InterPro" id="IPR049932">
    <property type="entry name" value="NEAP1-4"/>
</dbReference>
<evidence type="ECO:0000313" key="3">
    <source>
        <dbReference type="Proteomes" id="UP001153076"/>
    </source>
</evidence>
<dbReference type="EMBL" id="JAKOGI010000226">
    <property type="protein sequence ID" value="KAJ8439254.1"/>
    <property type="molecule type" value="Genomic_DNA"/>
</dbReference>
<evidence type="ECO:0000313" key="2">
    <source>
        <dbReference type="EMBL" id="KAJ8439254.1"/>
    </source>
</evidence>
<keyword evidence="3" id="KW-1185">Reference proteome</keyword>